<gene>
    <name evidence="3" type="ORF">H6G83_21860</name>
</gene>
<dbReference type="Pfam" id="PF05729">
    <property type="entry name" value="NACHT"/>
    <property type="match status" value="1"/>
</dbReference>
<protein>
    <submittedName>
        <fullName evidence="3">NACHT domain-containing protein</fullName>
    </submittedName>
</protein>
<dbReference type="Proteomes" id="UP000661112">
    <property type="component" value="Unassembled WGS sequence"/>
</dbReference>
<reference evidence="3 4" key="1">
    <citation type="journal article" date="2020" name="ISME J.">
        <title>Comparative genomics reveals insights into cyanobacterial evolution and habitat adaptation.</title>
        <authorList>
            <person name="Chen M.Y."/>
            <person name="Teng W.K."/>
            <person name="Zhao L."/>
            <person name="Hu C.X."/>
            <person name="Zhou Y.K."/>
            <person name="Han B.P."/>
            <person name="Song L.R."/>
            <person name="Shu W.S."/>
        </authorList>
    </citation>
    <scope>NUCLEOTIDE SEQUENCE [LARGE SCALE GENOMIC DNA]</scope>
    <source>
        <strain evidence="3 4">FACHB-119</strain>
    </source>
</reference>
<keyword evidence="4" id="KW-1185">Reference proteome</keyword>
<sequence length="816" mass="93084">MKLEPKHLEKIDELLEQELKEARGDEELLVILRLEGKDVQSENNFVPNFKPADFPNRQAYRQALIELQKKRVKKAVGETIKELERLGLTITGGEMSETVIVRGEARQILSSLELAAVRRATLDRAIAINDAGKYLATILSQVIDTSSPQIQPKILKSASQYYQNYYKRYGRLKVLGMKQSVPLDYIYTAVQVLSHWELSNSVSIQDLEESLKTAKSGIFSSQKTETKEGIKVANTFPYLMVLGAPGGGKSTFLRKIGLEAFKGKQGKFEYECIPVFLELKRFRFDEINIEQLVVQEFNCCDFVDSQVLTKKLLEAGKLLILFDGLDEVPTKNLNAAVAKIQAFVHQYQKNRFIVSCRTAAYNQKFIKFENVEISEFTDKQIKQFIYNWFQSEEDIQADTARQCWELLQENEAAKELARTPLLLTFICLYYDEYQSFTNNRSELYKKALDILLDKWLAEKRVTRDPIFKDFTIAIEESLLAEIAYRGFQQDRLFFTRDELIQQIETNLKANVNTPENLDSKAVLKAIQVEQGILVERVRDAYAFSHLTLQEYLTAKYICDWQLIDELVSRHLIDTSWKEVFLLISGLLRPNADKLLLQMEKEAQKYINTPKLKALLEWAERETSGSPGDMKPVGKRAIANANAIAIANANTKAYAYVNAIAYAIANANPIAYAIAIAVAYAYAVAYAVANANANTNTYAIAITKAIKAIRELEKLQIFNNLNLTNLIGQLQDLKIVIPDDNQSQSVKRKFADELLQTLLNGFNLNLEMVGLSKEELKTWNNYFYANYLILQCKQAAVLVSQKTWAEIEDRMLRVMDN</sequence>
<dbReference type="PANTHER" id="PTHR46844:SF1">
    <property type="entry name" value="SLR5058 PROTEIN"/>
    <property type="match status" value="1"/>
</dbReference>
<dbReference type="Gene3D" id="3.40.50.300">
    <property type="entry name" value="P-loop containing nucleotide triphosphate hydrolases"/>
    <property type="match status" value="1"/>
</dbReference>
<dbReference type="PROSITE" id="PS50837">
    <property type="entry name" value="NACHT"/>
    <property type="match status" value="1"/>
</dbReference>
<dbReference type="RefSeq" id="WP_190476082.1">
    <property type="nucleotide sequence ID" value="NZ_JACJSG010000032.1"/>
</dbReference>
<keyword evidence="1" id="KW-0472">Membrane</keyword>
<dbReference type="EMBL" id="JACJSG010000032">
    <property type="protein sequence ID" value="MBD2503217.1"/>
    <property type="molecule type" value="Genomic_DNA"/>
</dbReference>
<feature type="domain" description="NACHT" evidence="2">
    <location>
        <begin position="237"/>
        <end position="360"/>
    </location>
</feature>
<dbReference type="InterPro" id="IPR054501">
    <property type="entry name" value="NCH2"/>
</dbReference>
<keyword evidence="1" id="KW-1133">Transmembrane helix</keyword>
<evidence type="ECO:0000259" key="2">
    <source>
        <dbReference type="PROSITE" id="PS50837"/>
    </source>
</evidence>
<dbReference type="Pfam" id="PF22727">
    <property type="entry name" value="NCH2"/>
    <property type="match status" value="1"/>
</dbReference>
<dbReference type="InterPro" id="IPR027417">
    <property type="entry name" value="P-loop_NTPase"/>
</dbReference>
<organism evidence="3 4">
    <name type="scientific">Anabaena azotica FACHB-119</name>
    <dbReference type="NCBI Taxonomy" id="947527"/>
    <lineage>
        <taxon>Bacteria</taxon>
        <taxon>Bacillati</taxon>
        <taxon>Cyanobacteriota</taxon>
        <taxon>Cyanophyceae</taxon>
        <taxon>Nostocales</taxon>
        <taxon>Nostocaceae</taxon>
        <taxon>Anabaena</taxon>
        <taxon>Anabaena azotica</taxon>
    </lineage>
</organism>
<proteinExistence type="predicted"/>
<evidence type="ECO:0000313" key="3">
    <source>
        <dbReference type="EMBL" id="MBD2503217.1"/>
    </source>
</evidence>
<dbReference type="InterPro" id="IPR007111">
    <property type="entry name" value="NACHT_NTPase"/>
</dbReference>
<name>A0ABR8D8H0_9NOST</name>
<keyword evidence="1" id="KW-0812">Transmembrane</keyword>
<evidence type="ECO:0000256" key="1">
    <source>
        <dbReference type="SAM" id="Phobius"/>
    </source>
</evidence>
<dbReference type="SUPFAM" id="SSF52540">
    <property type="entry name" value="P-loop containing nucleoside triphosphate hydrolases"/>
    <property type="match status" value="1"/>
</dbReference>
<dbReference type="PANTHER" id="PTHR46844">
    <property type="entry name" value="SLR5058 PROTEIN"/>
    <property type="match status" value="1"/>
</dbReference>
<comment type="caution">
    <text evidence="3">The sequence shown here is derived from an EMBL/GenBank/DDBJ whole genome shotgun (WGS) entry which is preliminary data.</text>
</comment>
<evidence type="ECO:0000313" key="4">
    <source>
        <dbReference type="Proteomes" id="UP000661112"/>
    </source>
</evidence>
<feature type="transmembrane region" description="Helical" evidence="1">
    <location>
        <begin position="669"/>
        <end position="688"/>
    </location>
</feature>
<accession>A0ABR8D8H0</accession>